<evidence type="ECO:0000256" key="2">
    <source>
        <dbReference type="ARBA" id="ARBA00023125"/>
    </source>
</evidence>
<sequence length="261" mass="30335">MDEIDKKILYYLLKDGRVSQRSISESLGLTPPTLVYRFKKMREDGILYGFSVLVNPNFYGKYYGFGAFKNIKDFSADWIFFKLKCFEWLNVYGIEGNSIEDIKDKISYMSKDLGEIQMTYVPEQEIITPNQFDVRILSKLLEDPRAQPSDIAESLNLSSKLVSKRLKIMESRGYIKVLPIINIPKSGSVIFSMFSMRIKDIRNILNECRFMEITDMKAGIQICFAESMEEAKKYINAVRAVDKQADVMLIYDYFIKRVDVK</sequence>
<dbReference type="PRINTS" id="PR00033">
    <property type="entry name" value="HTHASNC"/>
</dbReference>
<dbReference type="InterPro" id="IPR000485">
    <property type="entry name" value="AsnC-type_HTH_dom"/>
</dbReference>
<proteinExistence type="predicted"/>
<feature type="domain" description="HTH asnC-type" evidence="4">
    <location>
        <begin position="1"/>
        <end position="62"/>
    </location>
</feature>
<dbReference type="CDD" id="cd00090">
    <property type="entry name" value="HTH_ARSR"/>
    <property type="match status" value="2"/>
</dbReference>
<dbReference type="InterPro" id="IPR036388">
    <property type="entry name" value="WH-like_DNA-bd_sf"/>
</dbReference>
<dbReference type="SUPFAM" id="SSF46785">
    <property type="entry name" value="Winged helix' DNA-binding domain"/>
    <property type="match status" value="2"/>
</dbReference>
<dbReference type="PROSITE" id="PS50956">
    <property type="entry name" value="HTH_ASNC_2"/>
    <property type="match status" value="1"/>
</dbReference>
<accession>A0A2U9ICC9</accession>
<dbReference type="Pfam" id="PF13412">
    <property type="entry name" value="HTH_24"/>
    <property type="match status" value="2"/>
</dbReference>
<gene>
    <name evidence="5" type="ORF">DFR85_02495</name>
</gene>
<name>A0A2U9ICC9_9CREN</name>
<evidence type="ECO:0000313" key="5">
    <source>
        <dbReference type="EMBL" id="AWR93650.1"/>
    </source>
</evidence>
<dbReference type="KEGG" id="abri:DFR85_02495"/>
<keyword evidence="3" id="KW-0804">Transcription</keyword>
<evidence type="ECO:0000256" key="3">
    <source>
        <dbReference type="ARBA" id="ARBA00023163"/>
    </source>
</evidence>
<dbReference type="SMART" id="SM00344">
    <property type="entry name" value="HTH_ASNC"/>
    <property type="match status" value="2"/>
</dbReference>
<reference evidence="5 6" key="1">
    <citation type="submission" date="2018-05" db="EMBL/GenBank/DDBJ databases">
        <title>Complete Genome Sequences of Extremely Thermoacidophilic, Metal-Mobilizing Type-Strain Members of the Archaeal Family Sulfolobaceae: Acidianus brierleyi DSM-1651T, Acidianus sulfidivorans DSM-18786T, Metallosphaera hakonensis DSM-7519T, and Metallosphaera prunae DSM-10039T.</title>
        <authorList>
            <person name="Counts J.A."/>
            <person name="Kelly R.M."/>
        </authorList>
    </citation>
    <scope>NUCLEOTIDE SEQUENCE [LARGE SCALE GENOMIC DNA]</scope>
    <source>
        <strain evidence="5 6">DSM 1651</strain>
    </source>
</reference>
<evidence type="ECO:0000313" key="6">
    <source>
        <dbReference type="Proteomes" id="UP000248044"/>
    </source>
</evidence>
<dbReference type="InterPro" id="IPR011991">
    <property type="entry name" value="ArsR-like_HTH"/>
</dbReference>
<dbReference type="PANTHER" id="PTHR43413">
    <property type="entry name" value="TRANSCRIPTIONAL REGULATOR, ASNC FAMILY"/>
    <property type="match status" value="1"/>
</dbReference>
<keyword evidence="6" id="KW-1185">Reference proteome</keyword>
<dbReference type="Gene3D" id="1.10.10.10">
    <property type="entry name" value="Winged helix-like DNA-binding domain superfamily/Winged helix DNA-binding domain"/>
    <property type="match status" value="2"/>
</dbReference>
<keyword evidence="1" id="KW-0805">Transcription regulation</keyword>
<organism evidence="5 6">
    <name type="scientific">Acidianus brierleyi</name>
    <dbReference type="NCBI Taxonomy" id="41673"/>
    <lineage>
        <taxon>Archaea</taxon>
        <taxon>Thermoproteota</taxon>
        <taxon>Thermoprotei</taxon>
        <taxon>Sulfolobales</taxon>
        <taxon>Sulfolobaceae</taxon>
        <taxon>Acidianus</taxon>
    </lineage>
</organism>
<dbReference type="GeneID" id="36830989"/>
<keyword evidence="2" id="KW-0238">DNA-binding</keyword>
<protein>
    <submittedName>
        <fullName evidence="5">AsnC family transcriptional regulator</fullName>
    </submittedName>
</protein>
<dbReference type="OrthoDB" id="6995at2157"/>
<dbReference type="InterPro" id="IPR019888">
    <property type="entry name" value="Tscrpt_reg_AsnC-like"/>
</dbReference>
<dbReference type="RefSeq" id="WP_110269534.1">
    <property type="nucleotide sequence ID" value="NZ_CP029289.2"/>
</dbReference>
<dbReference type="AlphaFoldDB" id="A0A2U9ICC9"/>
<dbReference type="GO" id="GO:0043565">
    <property type="term" value="F:sequence-specific DNA binding"/>
    <property type="evidence" value="ECO:0007669"/>
    <property type="project" value="InterPro"/>
</dbReference>
<dbReference type="PANTHER" id="PTHR43413:SF8">
    <property type="entry name" value="HTH-TYPE TRANSCRIPTIONAL REGULATOR PTR1"/>
    <property type="match status" value="1"/>
</dbReference>
<dbReference type="Proteomes" id="UP000248044">
    <property type="component" value="Chromosome"/>
</dbReference>
<evidence type="ECO:0000259" key="4">
    <source>
        <dbReference type="PROSITE" id="PS50956"/>
    </source>
</evidence>
<evidence type="ECO:0000256" key="1">
    <source>
        <dbReference type="ARBA" id="ARBA00023015"/>
    </source>
</evidence>
<dbReference type="InterPro" id="IPR036390">
    <property type="entry name" value="WH_DNA-bd_sf"/>
</dbReference>
<dbReference type="EMBL" id="CP029289">
    <property type="protein sequence ID" value="AWR93650.1"/>
    <property type="molecule type" value="Genomic_DNA"/>
</dbReference>
<dbReference type="InterPro" id="IPR050684">
    <property type="entry name" value="HTH-Siroheme_Decarb"/>
</dbReference>